<keyword evidence="1" id="KW-0812">Transmembrane</keyword>
<reference evidence="2 3" key="2">
    <citation type="journal article" date="2019" name="G3 (Bethesda)">
        <title>Hybrid Assembly of the Genome of the Entomopathogenic Nematode Steinernema carpocapsae Identifies the X-Chromosome.</title>
        <authorList>
            <person name="Serra L."/>
            <person name="Macchietto M."/>
            <person name="Macias-Munoz A."/>
            <person name="McGill C.J."/>
            <person name="Rodriguez I.M."/>
            <person name="Rodriguez B."/>
            <person name="Murad R."/>
            <person name="Mortazavi A."/>
        </authorList>
    </citation>
    <scope>NUCLEOTIDE SEQUENCE [LARGE SCALE GENOMIC DNA]</scope>
    <source>
        <strain evidence="2 3">ALL</strain>
    </source>
</reference>
<keyword evidence="1" id="KW-1133">Transmembrane helix</keyword>
<name>A0A4U5LYY3_STECR</name>
<sequence length="80" mass="9270">MSLLFDIWFLAAVTCALILIYRPQIRRRFPLPQEKKIETVPESEVDTLADCLSEVAFPDKNPRILARLVAIRRRVVCNVM</sequence>
<evidence type="ECO:0000313" key="2">
    <source>
        <dbReference type="EMBL" id="TKR61472.1"/>
    </source>
</evidence>
<keyword evidence="1" id="KW-0472">Membrane</keyword>
<dbReference type="EMBL" id="AZBU02000011">
    <property type="protein sequence ID" value="TKR61472.1"/>
    <property type="molecule type" value="Genomic_DNA"/>
</dbReference>
<proteinExistence type="predicted"/>
<gene>
    <name evidence="2" type="ORF">L596_028576</name>
</gene>
<accession>A0A4U5LYY3</accession>
<keyword evidence="3" id="KW-1185">Reference proteome</keyword>
<evidence type="ECO:0000256" key="1">
    <source>
        <dbReference type="SAM" id="Phobius"/>
    </source>
</evidence>
<reference evidence="2 3" key="1">
    <citation type="journal article" date="2015" name="Genome Biol.">
        <title>Comparative genomics of Steinernema reveals deeply conserved gene regulatory networks.</title>
        <authorList>
            <person name="Dillman A.R."/>
            <person name="Macchietto M."/>
            <person name="Porter C.F."/>
            <person name="Rogers A."/>
            <person name="Williams B."/>
            <person name="Antoshechkin I."/>
            <person name="Lee M.M."/>
            <person name="Goodwin Z."/>
            <person name="Lu X."/>
            <person name="Lewis E.E."/>
            <person name="Goodrich-Blair H."/>
            <person name="Stock S.P."/>
            <person name="Adams B.J."/>
            <person name="Sternberg P.W."/>
            <person name="Mortazavi A."/>
        </authorList>
    </citation>
    <scope>NUCLEOTIDE SEQUENCE [LARGE SCALE GENOMIC DNA]</scope>
    <source>
        <strain evidence="2 3">ALL</strain>
    </source>
</reference>
<evidence type="ECO:0000313" key="3">
    <source>
        <dbReference type="Proteomes" id="UP000298663"/>
    </source>
</evidence>
<protein>
    <submittedName>
        <fullName evidence="2">Uncharacterized protein</fullName>
    </submittedName>
</protein>
<feature type="transmembrane region" description="Helical" evidence="1">
    <location>
        <begin position="6"/>
        <end position="22"/>
    </location>
</feature>
<dbReference type="AlphaFoldDB" id="A0A4U5LYY3"/>
<organism evidence="2 3">
    <name type="scientific">Steinernema carpocapsae</name>
    <name type="common">Entomopathogenic nematode</name>
    <dbReference type="NCBI Taxonomy" id="34508"/>
    <lineage>
        <taxon>Eukaryota</taxon>
        <taxon>Metazoa</taxon>
        <taxon>Ecdysozoa</taxon>
        <taxon>Nematoda</taxon>
        <taxon>Chromadorea</taxon>
        <taxon>Rhabditida</taxon>
        <taxon>Tylenchina</taxon>
        <taxon>Panagrolaimomorpha</taxon>
        <taxon>Strongyloidoidea</taxon>
        <taxon>Steinernematidae</taxon>
        <taxon>Steinernema</taxon>
    </lineage>
</organism>
<comment type="caution">
    <text evidence="2">The sequence shown here is derived from an EMBL/GenBank/DDBJ whole genome shotgun (WGS) entry which is preliminary data.</text>
</comment>
<dbReference type="Proteomes" id="UP000298663">
    <property type="component" value="Unassembled WGS sequence"/>
</dbReference>